<dbReference type="EMBL" id="AP017368">
    <property type="protein sequence ID" value="BAV92465.1"/>
    <property type="molecule type" value="Genomic_DNA"/>
</dbReference>
<feature type="transmembrane region" description="Helical" evidence="1">
    <location>
        <begin position="22"/>
        <end position="43"/>
    </location>
</feature>
<reference evidence="2 3" key="1">
    <citation type="journal article" date="2017" name="ISME J.">
        <title>Genome of 'Ca. Desulfovibrio trichonymphae', an H2-oxidizing bacterium in a tripartite symbiotic system within a protist cell in the termite gut.</title>
        <authorList>
            <person name="Kuwahara H."/>
            <person name="Yuki M."/>
            <person name="Izawa K."/>
            <person name="Ohkuma M."/>
            <person name="Hongoh Y."/>
        </authorList>
    </citation>
    <scope>NUCLEOTIDE SEQUENCE [LARGE SCALE GENOMIC DNA]</scope>
    <source>
        <strain evidence="2 3">Rs-N31</strain>
    </source>
</reference>
<organism evidence="2 3">
    <name type="scientific">Candidatus Desulfovibrio trichonymphae</name>
    <dbReference type="NCBI Taxonomy" id="1725232"/>
    <lineage>
        <taxon>Bacteria</taxon>
        <taxon>Pseudomonadati</taxon>
        <taxon>Thermodesulfobacteriota</taxon>
        <taxon>Desulfovibrionia</taxon>
        <taxon>Desulfovibrionales</taxon>
        <taxon>Desulfovibrionaceae</taxon>
        <taxon>Desulfovibrio</taxon>
    </lineage>
</organism>
<evidence type="ECO:0000313" key="2">
    <source>
        <dbReference type="EMBL" id="BAV92465.1"/>
    </source>
</evidence>
<keyword evidence="1" id="KW-1133">Transmembrane helix</keyword>
<feature type="transmembrane region" description="Helical" evidence="1">
    <location>
        <begin position="166"/>
        <end position="187"/>
    </location>
</feature>
<protein>
    <submittedName>
        <fullName evidence="2">Uncharacterized protein</fullName>
    </submittedName>
</protein>
<dbReference type="Proteomes" id="UP000242645">
    <property type="component" value="Chromosome"/>
</dbReference>
<keyword evidence="1" id="KW-0812">Transmembrane</keyword>
<dbReference type="AlphaFoldDB" id="A0A1J1DRH2"/>
<sequence length="276" mass="30462">MAVCSDNTLWQTCQAIRKRQRFFGRISAVFIAATLFCLADGLYSSVRVGSDVLELLPGQSLMLSGPSPYKNPFNSDVQVRIMPEDPSLHFVLDGFFASYWFGSAMWRGSVQVDAAALPGQHDLLIHFRGASPKSAQKFMVIVWEDMAAQRAGAASVTQRLTGLKPVWPGVFCGVVALVFCTVTYIWGKLYLNTLAKLGFSEILRVVQAVDGWRVFCLSYGRTVPREGALRRVLTMNSRPVGEAKVITLHKETLELSLPPDAKVSIGHIVELWPANP</sequence>
<name>A0A1J1DRH2_9BACT</name>
<dbReference type="KEGG" id="dtr:RSDT_0953"/>
<evidence type="ECO:0000313" key="3">
    <source>
        <dbReference type="Proteomes" id="UP000242645"/>
    </source>
</evidence>
<proteinExistence type="predicted"/>
<keyword evidence="3" id="KW-1185">Reference proteome</keyword>
<gene>
    <name evidence="2" type="ORF">RSDT_0953</name>
</gene>
<dbReference type="RefSeq" id="WP_096400028.1">
    <property type="nucleotide sequence ID" value="NZ_AP017368.1"/>
</dbReference>
<keyword evidence="1" id="KW-0472">Membrane</keyword>
<dbReference type="OrthoDB" id="5457666at2"/>
<evidence type="ECO:0000256" key="1">
    <source>
        <dbReference type="SAM" id="Phobius"/>
    </source>
</evidence>
<accession>A0A1J1DRH2</accession>